<proteinExistence type="predicted"/>
<protein>
    <submittedName>
        <fullName evidence="1">Uncharacterized protein</fullName>
    </submittedName>
</protein>
<reference evidence="1" key="1">
    <citation type="submission" date="2018-05" db="EMBL/GenBank/DDBJ databases">
        <authorList>
            <person name="Lanie J.A."/>
            <person name="Ng W.-L."/>
            <person name="Kazmierczak K.M."/>
            <person name="Andrzejewski T.M."/>
            <person name="Davidsen T.M."/>
            <person name="Wayne K.J."/>
            <person name="Tettelin H."/>
            <person name="Glass J.I."/>
            <person name="Rusch D."/>
            <person name="Podicherti R."/>
            <person name="Tsui H.-C.T."/>
            <person name="Winkler M.E."/>
        </authorList>
    </citation>
    <scope>NUCLEOTIDE SEQUENCE</scope>
</reference>
<dbReference type="EMBL" id="UINC01027465">
    <property type="protein sequence ID" value="SVB06751.1"/>
    <property type="molecule type" value="Genomic_DNA"/>
</dbReference>
<organism evidence="1">
    <name type="scientific">marine metagenome</name>
    <dbReference type="NCBI Taxonomy" id="408172"/>
    <lineage>
        <taxon>unclassified sequences</taxon>
        <taxon>metagenomes</taxon>
        <taxon>ecological metagenomes</taxon>
    </lineage>
</organism>
<feature type="non-terminal residue" evidence="1">
    <location>
        <position position="57"/>
    </location>
</feature>
<accession>A0A382AZN0</accession>
<dbReference type="AlphaFoldDB" id="A0A382AZN0"/>
<sequence length="57" mass="6277">MDDLAIELDGVWKIFGDRPAEIVENIRRDGLSKAEVLEKFNAVVGISDVSFQVNAGE</sequence>
<evidence type="ECO:0000313" key="1">
    <source>
        <dbReference type="EMBL" id="SVB06751.1"/>
    </source>
</evidence>
<name>A0A382AZN0_9ZZZZ</name>
<gene>
    <name evidence="1" type="ORF">METZ01_LOCUS159605</name>
</gene>